<dbReference type="EMBL" id="CAJVQC010088676">
    <property type="protein sequence ID" value="CAG8824254.1"/>
    <property type="molecule type" value="Genomic_DNA"/>
</dbReference>
<dbReference type="Proteomes" id="UP000789920">
    <property type="component" value="Unassembled WGS sequence"/>
</dbReference>
<accession>A0ACA9S359</accession>
<proteinExistence type="predicted"/>
<evidence type="ECO:0000313" key="2">
    <source>
        <dbReference type="Proteomes" id="UP000789920"/>
    </source>
</evidence>
<feature type="non-terminal residue" evidence="1">
    <location>
        <position position="1"/>
    </location>
</feature>
<sequence>TTDRSIHGIKKIDIYQGFTQSDRNSKKNITTEHNTENDEKIPT</sequence>
<gene>
    <name evidence="1" type="ORF">RPERSI_LOCUS26199</name>
</gene>
<name>A0ACA9S359_9GLOM</name>
<organism evidence="1 2">
    <name type="scientific">Racocetra persica</name>
    <dbReference type="NCBI Taxonomy" id="160502"/>
    <lineage>
        <taxon>Eukaryota</taxon>
        <taxon>Fungi</taxon>
        <taxon>Fungi incertae sedis</taxon>
        <taxon>Mucoromycota</taxon>
        <taxon>Glomeromycotina</taxon>
        <taxon>Glomeromycetes</taxon>
        <taxon>Diversisporales</taxon>
        <taxon>Gigasporaceae</taxon>
        <taxon>Racocetra</taxon>
    </lineage>
</organism>
<evidence type="ECO:0000313" key="1">
    <source>
        <dbReference type="EMBL" id="CAG8824254.1"/>
    </source>
</evidence>
<comment type="caution">
    <text evidence="1">The sequence shown here is derived from an EMBL/GenBank/DDBJ whole genome shotgun (WGS) entry which is preliminary data.</text>
</comment>
<reference evidence="1" key="1">
    <citation type="submission" date="2021-06" db="EMBL/GenBank/DDBJ databases">
        <authorList>
            <person name="Kallberg Y."/>
            <person name="Tangrot J."/>
            <person name="Rosling A."/>
        </authorList>
    </citation>
    <scope>NUCLEOTIDE SEQUENCE</scope>
    <source>
        <strain evidence="1">MA461A</strain>
    </source>
</reference>
<keyword evidence="2" id="KW-1185">Reference proteome</keyword>
<feature type="non-terminal residue" evidence="1">
    <location>
        <position position="43"/>
    </location>
</feature>
<protein>
    <submittedName>
        <fullName evidence="1">16139_t:CDS:1</fullName>
    </submittedName>
</protein>